<dbReference type="InterPro" id="IPR006869">
    <property type="entry name" value="DUF547"/>
</dbReference>
<dbReference type="AlphaFoldDB" id="A0A3B1ADV2"/>
<accession>A0A3B1ADV2</accession>
<reference evidence="2" key="1">
    <citation type="submission" date="2018-06" db="EMBL/GenBank/DDBJ databases">
        <authorList>
            <person name="Zhirakovskaya E."/>
        </authorList>
    </citation>
    <scope>NUCLEOTIDE SEQUENCE</scope>
</reference>
<proteinExistence type="predicted"/>
<feature type="domain" description="DUF547" evidence="1">
    <location>
        <begin position="97"/>
        <end position="209"/>
    </location>
</feature>
<dbReference type="Pfam" id="PF04784">
    <property type="entry name" value="DUF547"/>
    <property type="match status" value="1"/>
</dbReference>
<protein>
    <submittedName>
        <fullName evidence="2">Uncharacterized protein DUF547</fullName>
    </submittedName>
</protein>
<evidence type="ECO:0000259" key="1">
    <source>
        <dbReference type="Pfam" id="PF04784"/>
    </source>
</evidence>
<organism evidence="2">
    <name type="scientific">hydrothermal vent metagenome</name>
    <dbReference type="NCBI Taxonomy" id="652676"/>
    <lineage>
        <taxon>unclassified sequences</taxon>
        <taxon>metagenomes</taxon>
        <taxon>ecological metagenomes</taxon>
    </lineage>
</organism>
<gene>
    <name evidence="2" type="ORF">MNBD_GAMMA19-1016</name>
</gene>
<evidence type="ECO:0000313" key="2">
    <source>
        <dbReference type="EMBL" id="VAX04109.1"/>
    </source>
</evidence>
<name>A0A3B1ADV2_9ZZZZ</name>
<dbReference type="EMBL" id="UOFV01000448">
    <property type="protein sequence ID" value="VAX04109.1"/>
    <property type="molecule type" value="Genomic_DNA"/>
</dbReference>
<dbReference type="PANTHER" id="PTHR46361">
    <property type="entry name" value="ELECTRON CARRIER/ PROTEIN DISULFIDE OXIDOREDUCTASE"/>
    <property type="match status" value="1"/>
</dbReference>
<sequence>MFTRITNRFGKLLSIFCLSFLAQVVYAAPAAKAITFWADSNEASSETISHDTWQDLLDKYLVSTPSGVNLFKYNAVPGTDRKTLKHYIKTLEAIDPRRYNRNEQMAYWINLYNALTVDVILDAYPVKSILKIGGSFFSPGPWNEKYLNISGQKLSLNDIEHGILRPIWKDSRIHYAVNCASYSCPNLSDRIFTGKNIDDQLAETAKSYVNNPRGITVEGEDLLLSKIFDWYQTDFGTNEKELLKELAKHAEPALAKRLTEHKGDIDYGYDWDLNEAK</sequence>
<dbReference type="PANTHER" id="PTHR46361:SF3">
    <property type="entry name" value="ELECTRON CARRIER_ PROTEIN DISULFIDE OXIDOREDUCTASE"/>
    <property type="match status" value="1"/>
</dbReference>